<evidence type="ECO:0000313" key="3">
    <source>
        <dbReference type="Proteomes" id="UP000230363"/>
    </source>
</evidence>
<gene>
    <name evidence="2" type="ORF">COY96_02520</name>
</gene>
<accession>A0A2M7Q8A7</accession>
<reference evidence="3" key="1">
    <citation type="submission" date="2017-09" db="EMBL/GenBank/DDBJ databases">
        <title>Depth-based differentiation of microbial function through sediment-hosted aquifers and enrichment of novel symbionts in the deep terrestrial subsurface.</title>
        <authorList>
            <person name="Probst A.J."/>
            <person name="Ladd B."/>
            <person name="Jarett J.K."/>
            <person name="Geller-Mcgrath D.E."/>
            <person name="Sieber C.M.K."/>
            <person name="Emerson J.B."/>
            <person name="Anantharaman K."/>
            <person name="Thomas B.C."/>
            <person name="Malmstrom R."/>
            <person name="Stieglmeier M."/>
            <person name="Klingl A."/>
            <person name="Woyke T."/>
            <person name="Ryan C.M."/>
            <person name="Banfield J.F."/>
        </authorList>
    </citation>
    <scope>NUCLEOTIDE SEQUENCE [LARGE SCALE GENOMIC DNA]</scope>
</reference>
<evidence type="ECO:0000313" key="2">
    <source>
        <dbReference type="EMBL" id="PIY59310.1"/>
    </source>
</evidence>
<name>A0A2M7Q8A7_9BACT</name>
<keyword evidence="1" id="KW-1133">Transmembrane helix</keyword>
<organism evidence="2 3">
    <name type="scientific">Candidatus Wolfebacteria bacterium CG_4_10_14_0_8_um_filter_37_11</name>
    <dbReference type="NCBI Taxonomy" id="1975062"/>
    <lineage>
        <taxon>Bacteria</taxon>
        <taxon>Candidatus Wolfeibacteriota</taxon>
    </lineage>
</organism>
<evidence type="ECO:0000256" key="1">
    <source>
        <dbReference type="SAM" id="Phobius"/>
    </source>
</evidence>
<keyword evidence="1" id="KW-0812">Transmembrane</keyword>
<protein>
    <submittedName>
        <fullName evidence="2">Uncharacterized protein</fullName>
    </submittedName>
</protein>
<feature type="transmembrane region" description="Helical" evidence="1">
    <location>
        <begin position="7"/>
        <end position="25"/>
    </location>
</feature>
<dbReference type="EMBL" id="PFKZ01000092">
    <property type="protein sequence ID" value="PIY59310.1"/>
    <property type="molecule type" value="Genomic_DNA"/>
</dbReference>
<dbReference type="AlphaFoldDB" id="A0A2M7Q8A7"/>
<sequence>MRKHSKKFIIFLLIIITTAGFFYVYSAMKMEKTYAFFKPLEVLETFENLPVVKAAVDYGKKTVDNIGGGIKNQFSESAESVSEAVSEKTDSFKNSTFNFVKENMNGGLNAVGKVLGVNSDLVDTINTNSTSSINNEEKCK</sequence>
<proteinExistence type="predicted"/>
<keyword evidence="1" id="KW-0472">Membrane</keyword>
<comment type="caution">
    <text evidence="2">The sequence shown here is derived from an EMBL/GenBank/DDBJ whole genome shotgun (WGS) entry which is preliminary data.</text>
</comment>
<dbReference type="Proteomes" id="UP000230363">
    <property type="component" value="Unassembled WGS sequence"/>
</dbReference>